<evidence type="ECO:0000256" key="1">
    <source>
        <dbReference type="SAM" id="Phobius"/>
    </source>
</evidence>
<evidence type="ECO:0000313" key="3">
    <source>
        <dbReference type="Proteomes" id="UP000176864"/>
    </source>
</evidence>
<accession>A0A1F5NPG4</accession>
<evidence type="ECO:0000313" key="2">
    <source>
        <dbReference type="EMBL" id="OGE79424.1"/>
    </source>
</evidence>
<comment type="caution">
    <text evidence="2">The sequence shown here is derived from an EMBL/GenBank/DDBJ whole genome shotgun (WGS) entry which is preliminary data.</text>
</comment>
<dbReference type="AlphaFoldDB" id="A0A1F5NPG4"/>
<feature type="transmembrane region" description="Helical" evidence="1">
    <location>
        <begin position="37"/>
        <end position="56"/>
    </location>
</feature>
<protein>
    <submittedName>
        <fullName evidence="2">Uncharacterized protein</fullName>
    </submittedName>
</protein>
<proteinExistence type="predicted"/>
<reference evidence="2 3" key="1">
    <citation type="journal article" date="2016" name="Nat. Commun.">
        <title>Thousands of microbial genomes shed light on interconnected biogeochemical processes in an aquifer system.</title>
        <authorList>
            <person name="Anantharaman K."/>
            <person name="Brown C.T."/>
            <person name="Hug L.A."/>
            <person name="Sharon I."/>
            <person name="Castelle C.J."/>
            <person name="Probst A.J."/>
            <person name="Thomas B.C."/>
            <person name="Singh A."/>
            <person name="Wilkins M.J."/>
            <person name="Karaoz U."/>
            <person name="Brodie E.L."/>
            <person name="Williams K.H."/>
            <person name="Hubbard S.S."/>
            <person name="Banfield J.F."/>
        </authorList>
    </citation>
    <scope>NUCLEOTIDE SEQUENCE [LARGE SCALE GENOMIC DNA]</scope>
</reference>
<feature type="transmembrane region" description="Helical" evidence="1">
    <location>
        <begin position="115"/>
        <end position="135"/>
    </location>
</feature>
<keyword evidence="1" id="KW-1133">Transmembrane helix</keyword>
<organism evidence="2 3">
    <name type="scientific">Candidatus Doudnabacteria bacterium RIFCSPHIGHO2_01_FULL_46_14</name>
    <dbReference type="NCBI Taxonomy" id="1817824"/>
    <lineage>
        <taxon>Bacteria</taxon>
        <taxon>Candidatus Doudnaibacteriota</taxon>
    </lineage>
</organism>
<keyword evidence="1" id="KW-0472">Membrane</keyword>
<feature type="transmembrane region" description="Helical" evidence="1">
    <location>
        <begin position="62"/>
        <end position="79"/>
    </location>
</feature>
<sequence>MLRPSVALAKKGSESFTEIVDKIQTNRGVQMINRGHVFGFAFFLGALALPTIEKFGYSSSEAGGIITAVFLATTILSSFRLRTAMQILAQCAALVLYGWYSYAVIIVVMRTSRVGALLLFAIGVLSAIVVMFVLIPKFPRTLPTIRGVSPTRVR</sequence>
<dbReference type="EMBL" id="MFEK01000003">
    <property type="protein sequence ID" value="OGE79424.1"/>
    <property type="molecule type" value="Genomic_DNA"/>
</dbReference>
<keyword evidence="1" id="KW-0812">Transmembrane</keyword>
<dbReference type="Proteomes" id="UP000176864">
    <property type="component" value="Unassembled WGS sequence"/>
</dbReference>
<name>A0A1F5NPG4_9BACT</name>
<gene>
    <name evidence="2" type="ORF">A2751_05320</name>
</gene>
<feature type="transmembrane region" description="Helical" evidence="1">
    <location>
        <begin position="91"/>
        <end position="109"/>
    </location>
</feature>